<organism evidence="2">
    <name type="scientific">uncultured Arthrobacter sp</name>
    <dbReference type="NCBI Taxonomy" id="114050"/>
    <lineage>
        <taxon>Bacteria</taxon>
        <taxon>Bacillati</taxon>
        <taxon>Actinomycetota</taxon>
        <taxon>Actinomycetes</taxon>
        <taxon>Micrococcales</taxon>
        <taxon>Micrococcaceae</taxon>
        <taxon>Arthrobacter</taxon>
        <taxon>environmental samples</taxon>
    </lineage>
</organism>
<feature type="non-terminal residue" evidence="2">
    <location>
        <position position="63"/>
    </location>
</feature>
<dbReference type="AlphaFoldDB" id="A0A6J4IGE5"/>
<feature type="compositionally biased region" description="Basic and acidic residues" evidence="1">
    <location>
        <begin position="45"/>
        <end position="63"/>
    </location>
</feature>
<sequence length="63" mass="7101">EDEDPQWRQEALQADRQRQAEAPAGQPPPLPRAQVLDADPPSGQRQDRLEGRHQGHQEDAGRL</sequence>
<feature type="region of interest" description="Disordered" evidence="1">
    <location>
        <begin position="1"/>
        <end position="63"/>
    </location>
</feature>
<accession>A0A6J4IGE5</accession>
<name>A0A6J4IGE5_9MICC</name>
<feature type="non-terminal residue" evidence="2">
    <location>
        <position position="1"/>
    </location>
</feature>
<protein>
    <submittedName>
        <fullName evidence="2">LSU ribosomal protein L35p</fullName>
    </submittedName>
</protein>
<keyword evidence="2" id="KW-0689">Ribosomal protein</keyword>
<evidence type="ECO:0000313" key="2">
    <source>
        <dbReference type="EMBL" id="CAA9249434.1"/>
    </source>
</evidence>
<reference evidence="2" key="1">
    <citation type="submission" date="2020-02" db="EMBL/GenBank/DDBJ databases">
        <authorList>
            <person name="Meier V. D."/>
        </authorList>
    </citation>
    <scope>NUCLEOTIDE SEQUENCE</scope>
    <source>
        <strain evidence="2">AVDCRST_MAG83</strain>
    </source>
</reference>
<keyword evidence="2" id="KW-0687">Ribonucleoprotein</keyword>
<dbReference type="EMBL" id="CADCTE010000119">
    <property type="protein sequence ID" value="CAA9249434.1"/>
    <property type="molecule type" value="Genomic_DNA"/>
</dbReference>
<gene>
    <name evidence="2" type="ORF">AVDCRST_MAG83-2088</name>
</gene>
<evidence type="ECO:0000256" key="1">
    <source>
        <dbReference type="SAM" id="MobiDB-lite"/>
    </source>
</evidence>
<dbReference type="GO" id="GO:0005840">
    <property type="term" value="C:ribosome"/>
    <property type="evidence" value="ECO:0007669"/>
    <property type="project" value="UniProtKB-KW"/>
</dbReference>
<proteinExistence type="predicted"/>